<evidence type="ECO:0000313" key="1">
    <source>
        <dbReference type="EMBL" id="KKK86455.1"/>
    </source>
</evidence>
<accession>A0A0F8ZKB2</accession>
<dbReference type="AlphaFoldDB" id="A0A0F8ZKB2"/>
<dbReference type="EMBL" id="LAZR01050838">
    <property type="protein sequence ID" value="KKK86455.1"/>
    <property type="molecule type" value="Genomic_DNA"/>
</dbReference>
<reference evidence="1" key="1">
    <citation type="journal article" date="2015" name="Nature">
        <title>Complex archaea that bridge the gap between prokaryotes and eukaryotes.</title>
        <authorList>
            <person name="Spang A."/>
            <person name="Saw J.H."/>
            <person name="Jorgensen S.L."/>
            <person name="Zaremba-Niedzwiedzka K."/>
            <person name="Martijn J."/>
            <person name="Lind A.E."/>
            <person name="van Eijk R."/>
            <person name="Schleper C."/>
            <person name="Guy L."/>
            <person name="Ettema T.J."/>
        </authorList>
    </citation>
    <scope>NUCLEOTIDE SEQUENCE</scope>
</reference>
<sequence>MKNKLTIGAVITLLIAMTGTYYVAQDDDAYSCESRNIVMLCEKISSGMGTRCYFEDTWKICREGWKKMELGQEIKQSDKYLCDQVRCVPI</sequence>
<comment type="caution">
    <text evidence="1">The sequence shown here is derived from an EMBL/GenBank/DDBJ whole genome shotgun (WGS) entry which is preliminary data.</text>
</comment>
<organism evidence="1">
    <name type="scientific">marine sediment metagenome</name>
    <dbReference type="NCBI Taxonomy" id="412755"/>
    <lineage>
        <taxon>unclassified sequences</taxon>
        <taxon>metagenomes</taxon>
        <taxon>ecological metagenomes</taxon>
    </lineage>
</organism>
<proteinExistence type="predicted"/>
<name>A0A0F8ZKB2_9ZZZZ</name>
<protein>
    <submittedName>
        <fullName evidence="1">Uncharacterized protein</fullName>
    </submittedName>
</protein>
<gene>
    <name evidence="1" type="ORF">LCGC14_2763050</name>
</gene>